<dbReference type="EMBL" id="AY596290">
    <property type="protein sequence ID" value="AAV44273.1"/>
    <property type="molecule type" value="Genomic_DNA"/>
</dbReference>
<keyword evidence="1" id="KW-0614">Plasmid</keyword>
<geneLocation type="plasmid" evidence="1 3">
    <name>pNG100</name>
</geneLocation>
<geneLocation type="plasmid" evidence="4">
    <name>phma33</name>
</geneLocation>
<evidence type="ECO:0000313" key="1">
    <source>
        <dbReference type="EMBL" id="AAV44273.1"/>
    </source>
</evidence>
<name>Q5V869_HALMA</name>
<geneLocation type="plasmid" evidence="2">
    <name>pHMA33</name>
</geneLocation>
<dbReference type="Proteomes" id="UP000298722">
    <property type="component" value="Plasmid pHMA33"/>
</dbReference>
<dbReference type="PATRIC" id="fig|272569.17.peg.14"/>
<dbReference type="InterPro" id="IPR036390">
    <property type="entry name" value="WH_DNA-bd_sf"/>
</dbReference>
<reference evidence="1 3" key="1">
    <citation type="journal article" date="2004" name="Genome Res.">
        <title>Genome sequence of Haloarcula marismortui: a halophilic archaeon from the Dead Sea.</title>
        <authorList>
            <person name="Baliga N.S."/>
            <person name="Bonneau R."/>
            <person name="Facciotti M.T."/>
            <person name="Pan M."/>
            <person name="Glusman G."/>
            <person name="Deutsch E.W."/>
            <person name="Shannon P."/>
            <person name="Chiu Y."/>
            <person name="Weng R.S."/>
            <person name="Gan R.R."/>
            <person name="Hung P."/>
            <person name="Date S.V."/>
            <person name="Marcotte E."/>
            <person name="Hood L."/>
            <person name="Ng W.V."/>
        </authorList>
    </citation>
    <scope>NUCLEOTIDE SEQUENCE [LARGE SCALE GENOMIC DNA]</scope>
    <source>
        <strain evidence="1">ATCC 43049</strain>
        <strain evidence="3">ATCC 43049 / DSM 3752 / JCM 8966 / VKM B-1809</strain>
        <plasmid evidence="3">Plasmid pNG100</plasmid>
        <plasmid evidence="1">pNG100</plasmid>
    </source>
</reference>
<dbReference type="EMBL" id="CP039133">
    <property type="protein sequence ID" value="QCP89421.1"/>
    <property type="molecule type" value="Genomic_DNA"/>
</dbReference>
<proteinExistence type="predicted"/>
<dbReference type="Gene3D" id="1.10.10.10">
    <property type="entry name" value="Winged helix-like DNA-binding domain superfamily/Winged helix DNA-binding domain"/>
    <property type="match status" value="1"/>
</dbReference>
<gene>
    <name evidence="1" type="ordered locus">pNG1015</name>
    <name evidence="2" type="ORF">E6P14_00365</name>
</gene>
<keyword evidence="3" id="KW-1185">Reference proteome</keyword>
<sequence length="113" mass="12180">MTADSDASDQPDWAAYQNLTPTAQTCLLLVANYDGDAWGGLIAQAAQEGLDVSDRHVRRSLADLESAGLVESSEATQRRETYSVTDDGREVLSGMRDSLAQTLEMVDNREGSA</sequence>
<dbReference type="InterPro" id="IPR036388">
    <property type="entry name" value="WH-like_DNA-bd_sf"/>
</dbReference>
<dbReference type="AlphaFoldDB" id="Q5V869"/>
<organism evidence="1 3">
    <name type="scientific">Haloarcula marismortui (strain ATCC 43049 / DSM 3752 / JCM 8966 / VKM B-1809)</name>
    <name type="common">Halobacterium marismortui</name>
    <dbReference type="NCBI Taxonomy" id="272569"/>
    <lineage>
        <taxon>Archaea</taxon>
        <taxon>Methanobacteriati</taxon>
        <taxon>Methanobacteriota</taxon>
        <taxon>Stenosarchaea group</taxon>
        <taxon>Halobacteria</taxon>
        <taxon>Halobacteriales</taxon>
        <taxon>Haloarculaceae</taxon>
        <taxon>Haloarcula</taxon>
    </lineage>
</organism>
<accession>Q5V869</accession>
<dbReference type="HOGENOM" id="CLU_2243754_0_0_2"/>
<dbReference type="KEGG" id="hma:pNG1015"/>
<evidence type="ECO:0000313" key="4">
    <source>
        <dbReference type="Proteomes" id="UP000298722"/>
    </source>
</evidence>
<evidence type="ECO:0000313" key="2">
    <source>
        <dbReference type="EMBL" id="QCP89421.1"/>
    </source>
</evidence>
<protein>
    <submittedName>
        <fullName evidence="1">Transcription regulator</fullName>
    </submittedName>
    <submittedName>
        <fullName evidence="2">Transcriptional regulator</fullName>
    </submittedName>
</protein>
<dbReference type="EnsemblBacteria" id="AAV44273">
    <property type="protein sequence ID" value="AAV44273"/>
    <property type="gene ID" value="pNG1015"/>
</dbReference>
<dbReference type="RefSeq" id="WP_011222127.1">
    <property type="nucleotide sequence ID" value="NC_006389.1"/>
</dbReference>
<dbReference type="Proteomes" id="UP000001169">
    <property type="component" value="Plasmid pNG100"/>
</dbReference>
<reference evidence="2 4" key="2">
    <citation type="submission" date="2019-04" db="EMBL/GenBank/DDBJ databases">
        <title>Methylomes of two halophilic Archaea, Haloarcula marismortui and Haloferax mediterranei.</title>
        <authorList>
            <person name="DasSarma S."/>
            <person name="DasSarma P."/>
            <person name="DasSarma S."/>
            <person name="Fomenkov A."/>
            <person name="Vincze T."/>
            <person name="Anton B.P."/>
            <person name="Roberts R.J."/>
        </authorList>
    </citation>
    <scope>NUCLEOTIDE SEQUENCE [LARGE SCALE GENOMIC DNA]</scope>
    <source>
        <strain evidence="2 4">ATCC 43049</strain>
        <plasmid evidence="4">phma33</plasmid>
        <plasmid evidence="2">pHMA33</plasmid>
    </source>
</reference>
<dbReference type="GeneID" id="40150562"/>
<evidence type="ECO:0000313" key="3">
    <source>
        <dbReference type="Proteomes" id="UP000001169"/>
    </source>
</evidence>
<dbReference type="SUPFAM" id="SSF46785">
    <property type="entry name" value="Winged helix' DNA-binding domain"/>
    <property type="match status" value="1"/>
</dbReference>